<dbReference type="PROSITE" id="PS50283">
    <property type="entry name" value="NA_SOLUT_SYMP_3"/>
    <property type="match status" value="1"/>
</dbReference>
<dbReference type="InterPro" id="IPR051163">
    <property type="entry name" value="Sodium:Solute_Symporter_SSF"/>
</dbReference>
<feature type="transmembrane region" description="Helical" evidence="12">
    <location>
        <begin position="74"/>
        <end position="96"/>
    </location>
</feature>
<dbReference type="InterPro" id="IPR038377">
    <property type="entry name" value="Na/Glc_symporter_sf"/>
</dbReference>
<feature type="transmembrane region" description="Helical" evidence="12">
    <location>
        <begin position="117"/>
        <end position="142"/>
    </location>
</feature>
<name>A0A6M0CNL5_9FLAO</name>
<dbReference type="GO" id="GO:0005886">
    <property type="term" value="C:plasma membrane"/>
    <property type="evidence" value="ECO:0007669"/>
    <property type="project" value="UniProtKB-SubCell"/>
</dbReference>
<keyword evidence="5 12" id="KW-0812">Transmembrane</keyword>
<gene>
    <name evidence="13" type="ORF">GWK10_09515</name>
</gene>
<dbReference type="GO" id="GO:0015293">
    <property type="term" value="F:symporter activity"/>
    <property type="evidence" value="ECO:0007669"/>
    <property type="project" value="TreeGrafter"/>
</dbReference>
<feature type="transmembrane region" description="Helical" evidence="12">
    <location>
        <begin position="148"/>
        <end position="169"/>
    </location>
</feature>
<comment type="similarity">
    <text evidence="2 11">Belongs to the sodium:solute symporter (SSF) (TC 2.A.21) family.</text>
</comment>
<evidence type="ECO:0000313" key="13">
    <source>
        <dbReference type="EMBL" id="NER17449.1"/>
    </source>
</evidence>
<dbReference type="PANTHER" id="PTHR42985:SF47">
    <property type="entry name" value="INTEGRAL MEMBRANE TRANSPORT PROTEIN"/>
    <property type="match status" value="1"/>
</dbReference>
<dbReference type="Gene3D" id="1.20.1730.10">
    <property type="entry name" value="Sodium/glucose cotransporter"/>
    <property type="match status" value="1"/>
</dbReference>
<evidence type="ECO:0000256" key="5">
    <source>
        <dbReference type="ARBA" id="ARBA00022692"/>
    </source>
</evidence>
<dbReference type="Pfam" id="PF00474">
    <property type="entry name" value="SSF"/>
    <property type="match status" value="2"/>
</dbReference>
<keyword evidence="3" id="KW-0813">Transport</keyword>
<feature type="transmembrane region" description="Helical" evidence="12">
    <location>
        <begin position="181"/>
        <end position="199"/>
    </location>
</feature>
<accession>A0A6M0CNL5</accession>
<evidence type="ECO:0000313" key="14">
    <source>
        <dbReference type="Proteomes" id="UP000474296"/>
    </source>
</evidence>
<dbReference type="PANTHER" id="PTHR42985">
    <property type="entry name" value="SODIUM-COUPLED MONOCARBOXYLATE TRANSPORTER"/>
    <property type="match status" value="1"/>
</dbReference>
<keyword evidence="9 12" id="KW-0472">Membrane</keyword>
<feature type="transmembrane region" description="Helical" evidence="12">
    <location>
        <begin position="231"/>
        <end position="250"/>
    </location>
</feature>
<organism evidence="13 14">
    <name type="scientific">Spongiivirga citrea</name>
    <dbReference type="NCBI Taxonomy" id="1481457"/>
    <lineage>
        <taxon>Bacteria</taxon>
        <taxon>Pseudomonadati</taxon>
        <taxon>Bacteroidota</taxon>
        <taxon>Flavobacteriia</taxon>
        <taxon>Flavobacteriales</taxon>
        <taxon>Flavobacteriaceae</taxon>
        <taxon>Spongiivirga</taxon>
    </lineage>
</organism>
<evidence type="ECO:0000256" key="11">
    <source>
        <dbReference type="RuleBase" id="RU362091"/>
    </source>
</evidence>
<feature type="transmembrane region" description="Helical" evidence="12">
    <location>
        <begin position="461"/>
        <end position="480"/>
    </location>
</feature>
<dbReference type="CDD" id="cd11494">
    <property type="entry name" value="SLC5sbd_NIS-like_u2"/>
    <property type="match status" value="1"/>
</dbReference>
<feature type="transmembrane region" description="Helical" evidence="12">
    <location>
        <begin position="6"/>
        <end position="22"/>
    </location>
</feature>
<proteinExistence type="inferred from homology"/>
<dbReference type="GO" id="GO:0006814">
    <property type="term" value="P:sodium ion transport"/>
    <property type="evidence" value="ECO:0007669"/>
    <property type="project" value="UniProtKB-KW"/>
</dbReference>
<dbReference type="InterPro" id="IPR001734">
    <property type="entry name" value="Na/solute_symporter"/>
</dbReference>
<dbReference type="RefSeq" id="WP_164031979.1">
    <property type="nucleotide sequence ID" value="NZ_JAABOQ010000004.1"/>
</dbReference>
<evidence type="ECO:0000256" key="12">
    <source>
        <dbReference type="SAM" id="Phobius"/>
    </source>
</evidence>
<feature type="transmembrane region" description="Helical" evidence="12">
    <location>
        <begin position="515"/>
        <end position="533"/>
    </location>
</feature>
<evidence type="ECO:0000256" key="10">
    <source>
        <dbReference type="ARBA" id="ARBA00023201"/>
    </source>
</evidence>
<keyword evidence="6 12" id="KW-1133">Transmembrane helix</keyword>
<evidence type="ECO:0000256" key="3">
    <source>
        <dbReference type="ARBA" id="ARBA00022448"/>
    </source>
</evidence>
<dbReference type="AlphaFoldDB" id="A0A6M0CNL5"/>
<keyword evidence="10" id="KW-0739">Sodium transport</keyword>
<sequence>MHIIDWSVLIVILLGIVLYGVWKSRNAKTTESYLKGDHNLKWWTIGLSVMATQASAITFLSTPGQAYDDGMRFAQFYFGLPLAMIILCIFFLPLYYKLNVYTAYEFLENRFNLKTRSLTAILFLIQRGLAAGITIYAPAIILSTILEWNLNITILIIGVIVIFYTVSGGTNAVSQTQKQQMIVILSGMVVAFVVLLNKLPEHIGFGDAVDVAGNLGKLNIVSFNFDLSDRYNIWTAMLGGTFLFLSYFGTDQSQVQRYLSGKSLTESRLGLLFNGVFKVPMQFLILFVGVMVFMFYQFNDAPLHFNAANVADVKQTEMADEYAVLEQRLVDNNEVKRQAIDQFITENKSGQASEAVVASMNAAVDAEKALRNEAKTLIEKAAIANDMEMDAEDTDYVFITFITEHLPIGLIGLLLAVIFSAAMSSTASELSALATTSVIDIYKRSFVQDKKDSFYLGASKVFTLIWGCIALAFAMFASLFDNLIEAVNIIGSIFYGSILGIFAVAFFLKWIKGNSVFIAAILAETIVIALFVLDKYGYIELAYLWLNLIGCALVMLFAAIFDGLETKKAPL</sequence>
<feature type="transmembrane region" description="Helical" evidence="12">
    <location>
        <begin position="486"/>
        <end position="508"/>
    </location>
</feature>
<feature type="transmembrane region" description="Helical" evidence="12">
    <location>
        <begin position="396"/>
        <end position="419"/>
    </location>
</feature>
<comment type="caution">
    <text evidence="13">The sequence shown here is derived from an EMBL/GenBank/DDBJ whole genome shotgun (WGS) entry which is preliminary data.</text>
</comment>
<reference evidence="13 14" key="1">
    <citation type="submission" date="2020-01" db="EMBL/GenBank/DDBJ databases">
        <title>Spongiivirga citrea KCTC 32990T.</title>
        <authorList>
            <person name="Wang G."/>
        </authorList>
    </citation>
    <scope>NUCLEOTIDE SEQUENCE [LARGE SCALE GENOMIC DNA]</scope>
    <source>
        <strain evidence="13 14">KCTC 32990</strain>
    </source>
</reference>
<dbReference type="EMBL" id="JAABOQ010000004">
    <property type="protein sequence ID" value="NER17449.1"/>
    <property type="molecule type" value="Genomic_DNA"/>
</dbReference>
<evidence type="ECO:0000256" key="9">
    <source>
        <dbReference type="ARBA" id="ARBA00023136"/>
    </source>
</evidence>
<dbReference type="Proteomes" id="UP000474296">
    <property type="component" value="Unassembled WGS sequence"/>
</dbReference>
<feature type="transmembrane region" description="Helical" evidence="12">
    <location>
        <begin position="271"/>
        <end position="296"/>
    </location>
</feature>
<evidence type="ECO:0000256" key="1">
    <source>
        <dbReference type="ARBA" id="ARBA00004651"/>
    </source>
</evidence>
<evidence type="ECO:0000256" key="7">
    <source>
        <dbReference type="ARBA" id="ARBA00023053"/>
    </source>
</evidence>
<evidence type="ECO:0000256" key="8">
    <source>
        <dbReference type="ARBA" id="ARBA00023065"/>
    </source>
</evidence>
<evidence type="ECO:0000256" key="4">
    <source>
        <dbReference type="ARBA" id="ARBA00022475"/>
    </source>
</evidence>
<keyword evidence="4" id="KW-1003">Cell membrane</keyword>
<evidence type="ECO:0000256" key="2">
    <source>
        <dbReference type="ARBA" id="ARBA00006434"/>
    </source>
</evidence>
<evidence type="ECO:0000256" key="6">
    <source>
        <dbReference type="ARBA" id="ARBA00022989"/>
    </source>
</evidence>
<keyword evidence="7" id="KW-0915">Sodium</keyword>
<keyword evidence="8" id="KW-0406">Ion transport</keyword>
<feature type="transmembrane region" description="Helical" evidence="12">
    <location>
        <begin position="545"/>
        <end position="564"/>
    </location>
</feature>
<comment type="subcellular location">
    <subcellularLocation>
        <location evidence="1">Cell membrane</location>
        <topology evidence="1">Multi-pass membrane protein</topology>
    </subcellularLocation>
</comment>
<feature type="transmembrane region" description="Helical" evidence="12">
    <location>
        <begin position="42"/>
        <end position="62"/>
    </location>
</feature>
<keyword evidence="14" id="KW-1185">Reference proteome</keyword>
<protein>
    <submittedName>
        <fullName evidence="13">Sodium:solute symporter</fullName>
    </submittedName>
</protein>